<feature type="non-terminal residue" evidence="1">
    <location>
        <position position="1"/>
    </location>
</feature>
<reference evidence="2" key="1">
    <citation type="submission" date="2018-02" db="EMBL/GenBank/DDBJ databases">
        <authorList>
            <person name="Clavel T."/>
            <person name="Strowig T."/>
        </authorList>
    </citation>
    <scope>NUCLEOTIDE SEQUENCE [LARGE SCALE GENOMIC DNA]</scope>
    <source>
        <strain evidence="2">DSM 100764</strain>
    </source>
</reference>
<protein>
    <submittedName>
        <fullName evidence="1">IS982 family transposase</fullName>
    </submittedName>
</protein>
<name>A0A2V1IUS8_9BACT</name>
<sequence length="37" mass="4155">LMNLLAAMGAYCFFATKPEVNFDFEVPESSGQLVLWD</sequence>
<comment type="caution">
    <text evidence="1">The sequence shown here is derived from an EMBL/GenBank/DDBJ whole genome shotgun (WGS) entry which is preliminary data.</text>
</comment>
<evidence type="ECO:0000313" key="1">
    <source>
        <dbReference type="EMBL" id="PWB05558.1"/>
    </source>
</evidence>
<organism evidence="1 2">
    <name type="scientific">Paramuribaculum intestinale</name>
    <dbReference type="NCBI Taxonomy" id="2094151"/>
    <lineage>
        <taxon>Bacteria</taxon>
        <taxon>Pseudomonadati</taxon>
        <taxon>Bacteroidota</taxon>
        <taxon>Bacteroidia</taxon>
        <taxon>Bacteroidales</taxon>
        <taxon>Muribaculaceae</taxon>
        <taxon>Paramuribaculum</taxon>
    </lineage>
</organism>
<gene>
    <name evidence="1" type="ORF">C5O25_12655</name>
</gene>
<proteinExistence type="predicted"/>
<dbReference type="Proteomes" id="UP000244925">
    <property type="component" value="Unassembled WGS sequence"/>
</dbReference>
<accession>A0A2V1IUS8</accession>
<dbReference type="EMBL" id="PUBV01000067">
    <property type="protein sequence ID" value="PWB05558.1"/>
    <property type="molecule type" value="Genomic_DNA"/>
</dbReference>
<evidence type="ECO:0000313" key="2">
    <source>
        <dbReference type="Proteomes" id="UP000244925"/>
    </source>
</evidence>
<keyword evidence="2" id="KW-1185">Reference proteome</keyword>
<dbReference type="AlphaFoldDB" id="A0A2V1IUS8"/>